<dbReference type="Proteomes" id="UP001628164">
    <property type="component" value="Unassembled WGS sequence"/>
</dbReference>
<name>A0ABQ6PER0_9GAMM</name>
<accession>A0ABQ6PER0</accession>
<reference evidence="2 3" key="1">
    <citation type="journal article" date="2024" name="Dis. Aquat. Organ.">
        <title>Francisella sciaenopsi sp. nov. isolated from diseased red drum Sciaenops ocellatus in Florida, USA.</title>
        <authorList>
            <person name="Kawahara M."/>
            <person name="Cody T.T."/>
            <person name="Yanong R.P.E."/>
            <person name="Henderson E."/>
            <person name="Yazdi Z."/>
            <person name="Soto E."/>
        </authorList>
    </citation>
    <scope>NUCLEOTIDE SEQUENCE [LARGE SCALE GENOMIC DNA]</scope>
    <source>
        <strain evidence="2 3">R22-20-7</strain>
    </source>
</reference>
<evidence type="ECO:0000256" key="1">
    <source>
        <dbReference type="SAM" id="Phobius"/>
    </source>
</evidence>
<gene>
    <name evidence="2" type="ORF">fsci_09150</name>
</gene>
<keyword evidence="1" id="KW-0472">Membrane</keyword>
<comment type="caution">
    <text evidence="2">The sequence shown here is derived from an EMBL/GenBank/DDBJ whole genome shotgun (WGS) entry which is preliminary data.</text>
</comment>
<evidence type="ECO:0008006" key="4">
    <source>
        <dbReference type="Google" id="ProtNLM"/>
    </source>
</evidence>
<keyword evidence="1" id="KW-0812">Transmembrane</keyword>
<dbReference type="RefSeq" id="WP_407877227.1">
    <property type="nucleotide sequence ID" value="NZ_BTHG01000003.1"/>
</dbReference>
<dbReference type="EMBL" id="BTHG01000003">
    <property type="protein sequence ID" value="GMN89429.1"/>
    <property type="molecule type" value="Genomic_DNA"/>
</dbReference>
<keyword evidence="1" id="KW-1133">Transmembrane helix</keyword>
<sequence>MSYFRLVTFTKKTGSSLMPAMIFAFVVLITVSSLSYIVRYNLLSIKSLQSQEIASTVEQQYIQEISQKGTIATGDTSFGSYHIENTLQSSQPIFSNRNVTINLYDSQPAAISMDIEHKLFYRDKLMLNKEILYKKLPHHSMINYDSSLVPINVPYIDVARMNNSQKFYRLNSSGHISDTERGYIGFLKKEYDWLLISVNKNIQIINLKNLDLSENYSLKIGWQLSKGSWQMLLAIYDKQHLYIFKTKLTNLVNNLSKAILDLSTPIKVTDTPKDIVTLDWYYQSDESMPSLIVLSTRKDNVGNINVIIQDVEYDQSNNRYITSIKDIIDTRVEIGDNNVYVQVLDPTRTLAKSFLYLFIGNKLVVYGLGSSFDTSKKQVNLDRVIENAPIIVRKDQYSNYILVYKGDHYYQYLYTINTKLINVSNPVVYPKQKIQSIIVKYGLKFIVTSSKVYIENFNNQRIETVQI</sequence>
<keyword evidence="3" id="KW-1185">Reference proteome</keyword>
<proteinExistence type="predicted"/>
<organism evidence="2 3">
    <name type="scientific">Francisella sciaenopsi</name>
    <dbReference type="NCBI Taxonomy" id="3055034"/>
    <lineage>
        <taxon>Bacteria</taxon>
        <taxon>Pseudomonadati</taxon>
        <taxon>Pseudomonadota</taxon>
        <taxon>Gammaproteobacteria</taxon>
        <taxon>Thiotrichales</taxon>
        <taxon>Francisellaceae</taxon>
        <taxon>Francisella</taxon>
    </lineage>
</organism>
<evidence type="ECO:0000313" key="2">
    <source>
        <dbReference type="EMBL" id="GMN89429.1"/>
    </source>
</evidence>
<feature type="transmembrane region" description="Helical" evidence="1">
    <location>
        <begin position="20"/>
        <end position="38"/>
    </location>
</feature>
<protein>
    <recommendedName>
        <fullName evidence="4">Pilus assembly protein</fullName>
    </recommendedName>
</protein>
<evidence type="ECO:0000313" key="3">
    <source>
        <dbReference type="Proteomes" id="UP001628164"/>
    </source>
</evidence>